<gene>
    <name evidence="5" type="ORF">J3R30DRAFT_3658897</name>
</gene>
<feature type="transmembrane region" description="Helical" evidence="3">
    <location>
        <begin position="352"/>
        <end position="374"/>
    </location>
</feature>
<feature type="transmembrane region" description="Helical" evidence="3">
    <location>
        <begin position="431"/>
        <end position="450"/>
    </location>
</feature>
<protein>
    <recommendedName>
        <fullName evidence="4">RING-type domain-containing protein</fullName>
    </recommendedName>
</protein>
<dbReference type="Pfam" id="PF13920">
    <property type="entry name" value="zf-C3HC4_3"/>
    <property type="match status" value="1"/>
</dbReference>
<comment type="caution">
    <text evidence="5">The sequence shown here is derived from an EMBL/GenBank/DDBJ whole genome shotgun (WGS) entry which is preliminary data.</text>
</comment>
<keyword evidence="3" id="KW-0472">Membrane</keyword>
<evidence type="ECO:0000259" key="4">
    <source>
        <dbReference type="PROSITE" id="PS50089"/>
    </source>
</evidence>
<dbReference type="InterPro" id="IPR013083">
    <property type="entry name" value="Znf_RING/FYVE/PHD"/>
</dbReference>
<feature type="transmembrane region" description="Helical" evidence="3">
    <location>
        <begin position="321"/>
        <end position="340"/>
    </location>
</feature>
<reference evidence="5" key="1">
    <citation type="submission" date="2022-08" db="EMBL/GenBank/DDBJ databases">
        <title>A Global Phylogenomic Analysis of the Shiitake Genus Lentinula.</title>
        <authorList>
            <consortium name="DOE Joint Genome Institute"/>
            <person name="Sierra-Patev S."/>
            <person name="Min B."/>
            <person name="Naranjo-Ortiz M."/>
            <person name="Looney B."/>
            <person name="Konkel Z."/>
            <person name="Slot J.C."/>
            <person name="Sakamoto Y."/>
            <person name="Steenwyk J.L."/>
            <person name="Rokas A."/>
            <person name="Carro J."/>
            <person name="Camarero S."/>
            <person name="Ferreira P."/>
            <person name="Molpeceres G."/>
            <person name="Ruiz-Duenas F.J."/>
            <person name="Serrano A."/>
            <person name="Henrissat B."/>
            <person name="Drula E."/>
            <person name="Hughes K.W."/>
            <person name="Mata J.L."/>
            <person name="Ishikawa N.K."/>
            <person name="Vargas-Isla R."/>
            <person name="Ushijima S."/>
            <person name="Smith C.A."/>
            <person name="Ahrendt S."/>
            <person name="Andreopoulos W."/>
            <person name="He G."/>
            <person name="Labutti K."/>
            <person name="Lipzen A."/>
            <person name="Ng V."/>
            <person name="Riley R."/>
            <person name="Sandor L."/>
            <person name="Barry K."/>
            <person name="Martinez A.T."/>
            <person name="Xiao Y."/>
            <person name="Gibbons J.G."/>
            <person name="Terashima K."/>
            <person name="Grigoriev I.V."/>
            <person name="Hibbett D.S."/>
        </authorList>
    </citation>
    <scope>NUCLEOTIDE SEQUENCE</scope>
    <source>
        <strain evidence="5">JLM2183</strain>
    </source>
</reference>
<name>A0A9W9A5K9_9AGAR</name>
<dbReference type="InterPro" id="IPR001841">
    <property type="entry name" value="Znf_RING"/>
</dbReference>
<feature type="region of interest" description="Disordered" evidence="2">
    <location>
        <begin position="673"/>
        <end position="696"/>
    </location>
</feature>
<feature type="compositionally biased region" description="Acidic residues" evidence="2">
    <location>
        <begin position="682"/>
        <end position="696"/>
    </location>
</feature>
<sequence>MTTSQQHTLLNSGLASSYSISFNLSSLFTYPSRFLAKFIHKGDSITENLADTRLMSSTTTSWIDSSESLSTMAAAAATATSTTAAKATATASTAFPGPWGFFSSGYMCGLLIMGVLMHRIDNIFVPTTPHAFHHYPAHIGPLNRGSWSRSLLNRFLPIDISRTSTRLAIHLPTIYLMCRVLLLWGIMLLQTADLFPWTTQPQTLADSDSGNLSQNVFNILYRLGKWCASWETEDVCWHTFCAICAAFCVEGFVKGLDGNGHGFGFGFAEHMQANTSPFNLVGYAFLLHIYSSPLTHAFKPYNPDFSNLRTDSELSPSRPDTHVLITLAIPLFQLTLFHLLSVQKRWSRHRLLPTALTSMLSLLHFHVTLARYLMGINSTELSSPSPAPSTIPSPYPTYASPSPLPVYTYTPHHTTHGYPILNYIPNIFETLLISTIFLTIFLNTLTQLLITGRVDKPLLGLGIGTHSGSGIETSGGWMGWMREMMEMFPWDEDFGVVLLRVGTASLEATGMRGWGNEVGGIVASSLPSEKSGTLEPRKYGTVHLTRTGVVGVSSGSVTATVAGRGRHGKEKAKNSKGKDKMKLLEGWNNEVREVDLGSNSPSTGRRQYGINGILTLNAQWFTEMRRFLKSVWVVVLGAAKLGLTVGWEVLRGRRKLFRRHTYGNARRRVQDELQNRHNWETSDQEEDRNDAGLEEETEEKLYEKFLRGGSVTFESDDEDQDYNLSDVDQDSGEEDSITDEVESDSREELEETIHLYADLSNQESTPEENGPSTTSTLLAHMSYSGSNPLTRRRYASLHKSTHTSEVYGEDTSPGDALGFQGITQGDRTSVDRSVESDDARRNCVICTTEARVIICWPCRCLAMCDSCRESLAARSSASKHRCPCCRRG</sequence>
<dbReference type="GO" id="GO:0016567">
    <property type="term" value="P:protein ubiquitination"/>
    <property type="evidence" value="ECO:0007669"/>
    <property type="project" value="TreeGrafter"/>
</dbReference>
<keyword evidence="1" id="KW-0863">Zinc-finger</keyword>
<dbReference type="GO" id="GO:0061630">
    <property type="term" value="F:ubiquitin protein ligase activity"/>
    <property type="evidence" value="ECO:0007669"/>
    <property type="project" value="TreeGrafter"/>
</dbReference>
<keyword evidence="6" id="KW-1185">Reference proteome</keyword>
<organism evidence="5 6">
    <name type="scientific">Lentinula aciculospora</name>
    <dbReference type="NCBI Taxonomy" id="153920"/>
    <lineage>
        <taxon>Eukaryota</taxon>
        <taxon>Fungi</taxon>
        <taxon>Dikarya</taxon>
        <taxon>Basidiomycota</taxon>
        <taxon>Agaricomycotina</taxon>
        <taxon>Agaricomycetes</taxon>
        <taxon>Agaricomycetidae</taxon>
        <taxon>Agaricales</taxon>
        <taxon>Marasmiineae</taxon>
        <taxon>Omphalotaceae</taxon>
        <taxon>Lentinula</taxon>
    </lineage>
</organism>
<keyword evidence="3" id="KW-1133">Transmembrane helix</keyword>
<dbReference type="GO" id="GO:0006511">
    <property type="term" value="P:ubiquitin-dependent protein catabolic process"/>
    <property type="evidence" value="ECO:0007669"/>
    <property type="project" value="TreeGrafter"/>
</dbReference>
<evidence type="ECO:0000313" key="6">
    <source>
        <dbReference type="Proteomes" id="UP001150266"/>
    </source>
</evidence>
<feature type="transmembrane region" description="Helical" evidence="3">
    <location>
        <begin position="167"/>
        <end position="187"/>
    </location>
</feature>
<feature type="domain" description="RING-type" evidence="4">
    <location>
        <begin position="843"/>
        <end position="886"/>
    </location>
</feature>
<evidence type="ECO:0000256" key="3">
    <source>
        <dbReference type="SAM" id="Phobius"/>
    </source>
</evidence>
<evidence type="ECO:0000313" key="5">
    <source>
        <dbReference type="EMBL" id="KAJ4474978.1"/>
    </source>
</evidence>
<dbReference type="AlphaFoldDB" id="A0A9W9A5K9"/>
<dbReference type="PANTHER" id="PTHR22696:SF1">
    <property type="entry name" value="E3 UBIQUITIN-PROTEIN LIGASE RNF26"/>
    <property type="match status" value="1"/>
</dbReference>
<dbReference type="OrthoDB" id="66726at2759"/>
<feature type="region of interest" description="Disordered" evidence="2">
    <location>
        <begin position="712"/>
        <end position="747"/>
    </location>
</feature>
<feature type="transmembrane region" description="Helical" evidence="3">
    <location>
        <begin position="99"/>
        <end position="117"/>
    </location>
</feature>
<accession>A0A9W9A5K9</accession>
<keyword evidence="3" id="KW-0812">Transmembrane</keyword>
<evidence type="ECO:0000256" key="2">
    <source>
        <dbReference type="SAM" id="MobiDB-lite"/>
    </source>
</evidence>
<dbReference type="Gene3D" id="3.30.40.10">
    <property type="entry name" value="Zinc/RING finger domain, C3HC4 (zinc finger)"/>
    <property type="match status" value="1"/>
</dbReference>
<keyword evidence="1" id="KW-0479">Metal-binding</keyword>
<feature type="region of interest" description="Disordered" evidence="2">
    <location>
        <begin position="758"/>
        <end position="777"/>
    </location>
</feature>
<dbReference type="PANTHER" id="PTHR22696">
    <property type="entry name" value="E3 UBIQUITIN-PROTEIN LIGASE RNF26"/>
    <property type="match status" value="1"/>
</dbReference>
<proteinExistence type="predicted"/>
<dbReference type="PROSITE" id="PS50089">
    <property type="entry name" value="ZF_RING_2"/>
    <property type="match status" value="1"/>
</dbReference>
<feature type="region of interest" description="Disordered" evidence="2">
    <location>
        <begin position="804"/>
        <end position="833"/>
    </location>
</feature>
<keyword evidence="1" id="KW-0862">Zinc</keyword>
<dbReference type="GO" id="GO:0008270">
    <property type="term" value="F:zinc ion binding"/>
    <property type="evidence" value="ECO:0007669"/>
    <property type="project" value="UniProtKB-KW"/>
</dbReference>
<dbReference type="EMBL" id="JAOTPV010000015">
    <property type="protein sequence ID" value="KAJ4474978.1"/>
    <property type="molecule type" value="Genomic_DNA"/>
</dbReference>
<feature type="compositionally biased region" description="Acidic residues" evidence="2">
    <location>
        <begin position="714"/>
        <end position="747"/>
    </location>
</feature>
<dbReference type="Proteomes" id="UP001150266">
    <property type="component" value="Unassembled WGS sequence"/>
</dbReference>
<evidence type="ECO:0000256" key="1">
    <source>
        <dbReference type="PROSITE-ProRule" id="PRU00175"/>
    </source>
</evidence>